<dbReference type="Proteomes" id="UP000198923">
    <property type="component" value="Unassembled WGS sequence"/>
</dbReference>
<dbReference type="STRING" id="504805.SAMN05421505_15315"/>
<dbReference type="EMBL" id="FNCN01000053">
    <property type="protein sequence ID" value="SDI45378.1"/>
    <property type="molecule type" value="Genomic_DNA"/>
</dbReference>
<accession>A0A1G8KPP3</accession>
<dbReference type="GO" id="GO:0003677">
    <property type="term" value="F:DNA binding"/>
    <property type="evidence" value="ECO:0007669"/>
    <property type="project" value="UniProtKB-KW"/>
</dbReference>
<keyword evidence="2" id="KW-1185">Reference proteome</keyword>
<reference evidence="1 2" key="1">
    <citation type="submission" date="2016-10" db="EMBL/GenBank/DDBJ databases">
        <authorList>
            <person name="de Groot N.N."/>
        </authorList>
    </citation>
    <scope>NUCLEOTIDE SEQUENCE [LARGE SCALE GENOMIC DNA]</scope>
    <source>
        <strain evidence="1 2">CPCC 201354</strain>
    </source>
</reference>
<dbReference type="SUPFAM" id="SSF46689">
    <property type="entry name" value="Homeodomain-like"/>
    <property type="match status" value="1"/>
</dbReference>
<sequence length="246" mass="26427">MANRICNPGAPVGVTRYARFVQPDGSSRPGLRPGPKPRLSRQKIINAAIDLGIEQVTVNAVAAVLNAAPGSLYRYIDSLDDLIVAAVETVFSATPLPPLDGGWRTYLETEAATRFDLLQRYAGLLPESGAGLAGAAGRRFEELVRGLVSLGFDLDEAVLAVDAVIDLIHDGASQIARLHDPRHPERLSAAMTESLARYSPDVRAAVERIIAAPKDHLWRKLAILLDGIAARPENEALPFRGEGRDG</sequence>
<dbReference type="InterPro" id="IPR009057">
    <property type="entry name" value="Homeodomain-like_sf"/>
</dbReference>
<organism evidence="1 2">
    <name type="scientific">Sinosporangium album</name>
    <dbReference type="NCBI Taxonomy" id="504805"/>
    <lineage>
        <taxon>Bacteria</taxon>
        <taxon>Bacillati</taxon>
        <taxon>Actinomycetota</taxon>
        <taxon>Actinomycetes</taxon>
        <taxon>Streptosporangiales</taxon>
        <taxon>Streptosporangiaceae</taxon>
        <taxon>Sinosporangium</taxon>
    </lineage>
</organism>
<gene>
    <name evidence="1" type="ORF">SAMN05421505_15315</name>
</gene>
<dbReference type="SUPFAM" id="SSF48498">
    <property type="entry name" value="Tetracyclin repressor-like, C-terminal domain"/>
    <property type="match status" value="1"/>
</dbReference>
<evidence type="ECO:0000313" key="2">
    <source>
        <dbReference type="Proteomes" id="UP000198923"/>
    </source>
</evidence>
<keyword evidence="1" id="KW-0238">DNA-binding</keyword>
<dbReference type="AlphaFoldDB" id="A0A1G8KPP3"/>
<protein>
    <submittedName>
        <fullName evidence="1">DNA-binding transcriptional regulator, AcrR family</fullName>
    </submittedName>
</protein>
<name>A0A1G8KPP3_9ACTN</name>
<evidence type="ECO:0000313" key="1">
    <source>
        <dbReference type="EMBL" id="SDI45378.1"/>
    </source>
</evidence>
<proteinExistence type="predicted"/>
<dbReference type="Gene3D" id="1.10.357.10">
    <property type="entry name" value="Tetracycline Repressor, domain 2"/>
    <property type="match status" value="1"/>
</dbReference>
<dbReference type="InterPro" id="IPR036271">
    <property type="entry name" value="Tet_transcr_reg_TetR-rel_C_sf"/>
</dbReference>